<dbReference type="AlphaFoldDB" id="A0A5B7G9K6"/>
<name>A0A5B7G9K6_PORTR</name>
<accession>A0A5B7G9K6</accession>
<reference evidence="2 3" key="1">
    <citation type="submission" date="2019-05" db="EMBL/GenBank/DDBJ databases">
        <title>Another draft genome of Portunus trituberculatus and its Hox gene families provides insights of decapod evolution.</title>
        <authorList>
            <person name="Jeong J.-H."/>
            <person name="Song I."/>
            <person name="Kim S."/>
            <person name="Choi T."/>
            <person name="Kim D."/>
            <person name="Ryu S."/>
            <person name="Kim W."/>
        </authorList>
    </citation>
    <scope>NUCLEOTIDE SEQUENCE [LARGE SCALE GENOMIC DNA]</scope>
    <source>
        <tissue evidence="2">Muscle</tissue>
    </source>
</reference>
<evidence type="ECO:0000313" key="2">
    <source>
        <dbReference type="EMBL" id="MPC53224.1"/>
    </source>
</evidence>
<sequence>MYQSIILPHLTPFPATPPVLHSTTPIATRSSPFLPLPASPHPDPLENSELGMKKVMGRGWGWY</sequence>
<organism evidence="2 3">
    <name type="scientific">Portunus trituberculatus</name>
    <name type="common">Swimming crab</name>
    <name type="synonym">Neptunus trituberculatus</name>
    <dbReference type="NCBI Taxonomy" id="210409"/>
    <lineage>
        <taxon>Eukaryota</taxon>
        <taxon>Metazoa</taxon>
        <taxon>Ecdysozoa</taxon>
        <taxon>Arthropoda</taxon>
        <taxon>Crustacea</taxon>
        <taxon>Multicrustacea</taxon>
        <taxon>Malacostraca</taxon>
        <taxon>Eumalacostraca</taxon>
        <taxon>Eucarida</taxon>
        <taxon>Decapoda</taxon>
        <taxon>Pleocyemata</taxon>
        <taxon>Brachyura</taxon>
        <taxon>Eubrachyura</taxon>
        <taxon>Portunoidea</taxon>
        <taxon>Portunidae</taxon>
        <taxon>Portuninae</taxon>
        <taxon>Portunus</taxon>
    </lineage>
</organism>
<comment type="caution">
    <text evidence="2">The sequence shown here is derived from an EMBL/GenBank/DDBJ whole genome shotgun (WGS) entry which is preliminary data.</text>
</comment>
<proteinExistence type="predicted"/>
<dbReference type="EMBL" id="VSRR010011469">
    <property type="protein sequence ID" value="MPC53224.1"/>
    <property type="molecule type" value="Genomic_DNA"/>
</dbReference>
<dbReference type="Proteomes" id="UP000324222">
    <property type="component" value="Unassembled WGS sequence"/>
</dbReference>
<gene>
    <name evidence="2" type="ORF">E2C01_047113</name>
</gene>
<keyword evidence="3" id="KW-1185">Reference proteome</keyword>
<protein>
    <submittedName>
        <fullName evidence="2">Uncharacterized protein</fullName>
    </submittedName>
</protein>
<evidence type="ECO:0000256" key="1">
    <source>
        <dbReference type="SAM" id="MobiDB-lite"/>
    </source>
</evidence>
<evidence type="ECO:0000313" key="3">
    <source>
        <dbReference type="Proteomes" id="UP000324222"/>
    </source>
</evidence>
<feature type="region of interest" description="Disordered" evidence="1">
    <location>
        <begin position="31"/>
        <end position="50"/>
    </location>
</feature>